<dbReference type="AlphaFoldDB" id="A0A9W4X0J0"/>
<dbReference type="SUPFAM" id="SSF53335">
    <property type="entry name" value="S-adenosyl-L-methionine-dependent methyltransferases"/>
    <property type="match status" value="1"/>
</dbReference>
<dbReference type="GO" id="GO:0032259">
    <property type="term" value="P:methylation"/>
    <property type="evidence" value="ECO:0007669"/>
    <property type="project" value="UniProtKB-KW"/>
</dbReference>
<organism evidence="5 6">
    <name type="scientific">Funneliformis geosporum</name>
    <dbReference type="NCBI Taxonomy" id="1117311"/>
    <lineage>
        <taxon>Eukaryota</taxon>
        <taxon>Fungi</taxon>
        <taxon>Fungi incertae sedis</taxon>
        <taxon>Mucoromycota</taxon>
        <taxon>Glomeromycotina</taxon>
        <taxon>Glomeromycetes</taxon>
        <taxon>Glomerales</taxon>
        <taxon>Glomeraceae</taxon>
        <taxon>Funneliformis</taxon>
    </lineage>
</organism>
<dbReference type="Gene3D" id="3.40.50.150">
    <property type="entry name" value="Vaccinia Virus protein VP39"/>
    <property type="match status" value="1"/>
</dbReference>
<feature type="compositionally biased region" description="Basic and acidic residues" evidence="3">
    <location>
        <begin position="82"/>
        <end position="93"/>
    </location>
</feature>
<dbReference type="OrthoDB" id="6980763at2759"/>
<name>A0A9W4X0J0_9GLOM</name>
<evidence type="ECO:0000256" key="2">
    <source>
        <dbReference type="ARBA" id="ARBA00022679"/>
    </source>
</evidence>
<gene>
    <name evidence="5" type="ORF">FWILDA_LOCUS19263</name>
</gene>
<dbReference type="Proteomes" id="UP001153678">
    <property type="component" value="Unassembled WGS sequence"/>
</dbReference>
<protein>
    <submittedName>
        <fullName evidence="5">13173_t:CDS:1</fullName>
    </submittedName>
</protein>
<keyword evidence="1" id="KW-0489">Methyltransferase</keyword>
<evidence type="ECO:0000313" key="6">
    <source>
        <dbReference type="Proteomes" id="UP001153678"/>
    </source>
</evidence>
<dbReference type="GO" id="GO:0003677">
    <property type="term" value="F:DNA binding"/>
    <property type="evidence" value="ECO:0007669"/>
    <property type="project" value="InterPro"/>
</dbReference>
<keyword evidence="2" id="KW-0808">Transferase</keyword>
<proteinExistence type="predicted"/>
<comment type="caution">
    <text evidence="5">The sequence shown here is derived from an EMBL/GenBank/DDBJ whole genome shotgun (WGS) entry which is preliminary data.</text>
</comment>
<dbReference type="GO" id="GO:0008170">
    <property type="term" value="F:N-methyltransferase activity"/>
    <property type="evidence" value="ECO:0007669"/>
    <property type="project" value="InterPro"/>
</dbReference>
<evidence type="ECO:0000313" key="5">
    <source>
        <dbReference type="EMBL" id="CAI2199819.1"/>
    </source>
</evidence>
<dbReference type="InterPro" id="IPR029063">
    <property type="entry name" value="SAM-dependent_MTases_sf"/>
</dbReference>
<evidence type="ECO:0000259" key="4">
    <source>
        <dbReference type="Pfam" id="PF01555"/>
    </source>
</evidence>
<evidence type="ECO:0000256" key="3">
    <source>
        <dbReference type="SAM" id="MobiDB-lite"/>
    </source>
</evidence>
<accession>A0A9W4X0J0</accession>
<evidence type="ECO:0000256" key="1">
    <source>
        <dbReference type="ARBA" id="ARBA00022603"/>
    </source>
</evidence>
<dbReference type="Pfam" id="PF01555">
    <property type="entry name" value="N6_N4_Mtase"/>
    <property type="match status" value="1"/>
</dbReference>
<sequence>FMLPRIQMMRQLLKSNGVLAICIDYRELFNLGKMLDEVFGEKNRLGIINWQKTFALKNDSKHLSNSTEYVLVYAKSEERAMTGKLERNEEQKNRYQNPDNDPKGN</sequence>
<keyword evidence="6" id="KW-1185">Reference proteome</keyword>
<dbReference type="InterPro" id="IPR002941">
    <property type="entry name" value="DNA_methylase_N4/N6"/>
</dbReference>
<feature type="region of interest" description="Disordered" evidence="3">
    <location>
        <begin position="82"/>
        <end position="105"/>
    </location>
</feature>
<reference evidence="5" key="1">
    <citation type="submission" date="2022-08" db="EMBL/GenBank/DDBJ databases">
        <authorList>
            <person name="Kallberg Y."/>
            <person name="Tangrot J."/>
            <person name="Rosling A."/>
        </authorList>
    </citation>
    <scope>NUCLEOTIDE SEQUENCE</scope>
    <source>
        <strain evidence="5">Wild A</strain>
    </source>
</reference>
<feature type="domain" description="DNA methylase N-4/N-6" evidence="4">
    <location>
        <begin position="1"/>
        <end position="99"/>
    </location>
</feature>
<dbReference type="EMBL" id="CAMKVN010022408">
    <property type="protein sequence ID" value="CAI2199819.1"/>
    <property type="molecule type" value="Genomic_DNA"/>
</dbReference>
<feature type="non-terminal residue" evidence="5">
    <location>
        <position position="1"/>
    </location>
</feature>